<dbReference type="PANTHER" id="PTHR23501:SF109">
    <property type="entry name" value="MAJOR FACILITATOR SUPERFAMILY (MFS) PROFILE DOMAIN-CONTAINING PROTEIN-RELATED"/>
    <property type="match status" value="1"/>
</dbReference>
<feature type="compositionally biased region" description="Basic and acidic residues" evidence="6">
    <location>
        <begin position="1"/>
        <end position="20"/>
    </location>
</feature>
<dbReference type="GO" id="GO:0005886">
    <property type="term" value="C:plasma membrane"/>
    <property type="evidence" value="ECO:0007669"/>
    <property type="project" value="TreeGrafter"/>
</dbReference>
<evidence type="ECO:0000256" key="1">
    <source>
        <dbReference type="ARBA" id="ARBA00004141"/>
    </source>
</evidence>
<name>A0A6A6W5L5_9PEZI</name>
<dbReference type="PROSITE" id="PS50850">
    <property type="entry name" value="MFS"/>
    <property type="match status" value="1"/>
</dbReference>
<feature type="transmembrane region" description="Helical" evidence="7">
    <location>
        <begin position="197"/>
        <end position="218"/>
    </location>
</feature>
<evidence type="ECO:0000256" key="4">
    <source>
        <dbReference type="ARBA" id="ARBA00022989"/>
    </source>
</evidence>
<proteinExistence type="predicted"/>
<keyword evidence="10" id="KW-1185">Reference proteome</keyword>
<dbReference type="InterPro" id="IPR020846">
    <property type="entry name" value="MFS_dom"/>
</dbReference>
<evidence type="ECO:0000259" key="8">
    <source>
        <dbReference type="PROSITE" id="PS50850"/>
    </source>
</evidence>
<organism evidence="9 10">
    <name type="scientific">Pseudovirgaria hyperparasitica</name>
    <dbReference type="NCBI Taxonomy" id="470096"/>
    <lineage>
        <taxon>Eukaryota</taxon>
        <taxon>Fungi</taxon>
        <taxon>Dikarya</taxon>
        <taxon>Ascomycota</taxon>
        <taxon>Pezizomycotina</taxon>
        <taxon>Dothideomycetes</taxon>
        <taxon>Dothideomycetes incertae sedis</taxon>
        <taxon>Acrospermales</taxon>
        <taxon>Acrospermaceae</taxon>
        <taxon>Pseudovirgaria</taxon>
    </lineage>
</organism>
<evidence type="ECO:0000256" key="6">
    <source>
        <dbReference type="SAM" id="MobiDB-lite"/>
    </source>
</evidence>
<gene>
    <name evidence="9" type="ORF">EJ05DRAFT_510764</name>
</gene>
<feature type="transmembrane region" description="Helical" evidence="7">
    <location>
        <begin position="375"/>
        <end position="397"/>
    </location>
</feature>
<feature type="transmembrane region" description="Helical" evidence="7">
    <location>
        <begin position="349"/>
        <end position="368"/>
    </location>
</feature>
<keyword evidence="5 7" id="KW-0472">Membrane</keyword>
<dbReference type="InterPro" id="IPR010573">
    <property type="entry name" value="MFS_Str1/Tri12-like"/>
</dbReference>
<dbReference type="Proteomes" id="UP000799437">
    <property type="component" value="Unassembled WGS sequence"/>
</dbReference>
<evidence type="ECO:0000256" key="2">
    <source>
        <dbReference type="ARBA" id="ARBA00022448"/>
    </source>
</evidence>
<dbReference type="SUPFAM" id="SSF103473">
    <property type="entry name" value="MFS general substrate transporter"/>
    <property type="match status" value="1"/>
</dbReference>
<keyword evidence="4 7" id="KW-1133">Transmembrane helix</keyword>
<evidence type="ECO:0000313" key="10">
    <source>
        <dbReference type="Proteomes" id="UP000799437"/>
    </source>
</evidence>
<dbReference type="EMBL" id="ML996572">
    <property type="protein sequence ID" value="KAF2757893.1"/>
    <property type="molecule type" value="Genomic_DNA"/>
</dbReference>
<dbReference type="InterPro" id="IPR005829">
    <property type="entry name" value="Sugar_transporter_CS"/>
</dbReference>
<feature type="transmembrane region" description="Helical" evidence="7">
    <location>
        <begin position="82"/>
        <end position="102"/>
    </location>
</feature>
<keyword evidence="2" id="KW-0813">Transport</keyword>
<evidence type="ECO:0000256" key="3">
    <source>
        <dbReference type="ARBA" id="ARBA00022692"/>
    </source>
</evidence>
<dbReference type="PANTHER" id="PTHR23501">
    <property type="entry name" value="MAJOR FACILITATOR SUPERFAMILY"/>
    <property type="match status" value="1"/>
</dbReference>
<feature type="transmembrane region" description="Helical" evidence="7">
    <location>
        <begin position="527"/>
        <end position="546"/>
    </location>
</feature>
<evidence type="ECO:0000256" key="7">
    <source>
        <dbReference type="SAM" id="Phobius"/>
    </source>
</evidence>
<reference evidence="9" key="1">
    <citation type="journal article" date="2020" name="Stud. Mycol.">
        <title>101 Dothideomycetes genomes: a test case for predicting lifestyles and emergence of pathogens.</title>
        <authorList>
            <person name="Haridas S."/>
            <person name="Albert R."/>
            <person name="Binder M."/>
            <person name="Bloem J."/>
            <person name="Labutti K."/>
            <person name="Salamov A."/>
            <person name="Andreopoulos B."/>
            <person name="Baker S."/>
            <person name="Barry K."/>
            <person name="Bills G."/>
            <person name="Bluhm B."/>
            <person name="Cannon C."/>
            <person name="Castanera R."/>
            <person name="Culley D."/>
            <person name="Daum C."/>
            <person name="Ezra D."/>
            <person name="Gonzalez J."/>
            <person name="Henrissat B."/>
            <person name="Kuo A."/>
            <person name="Liang C."/>
            <person name="Lipzen A."/>
            <person name="Lutzoni F."/>
            <person name="Magnuson J."/>
            <person name="Mondo S."/>
            <person name="Nolan M."/>
            <person name="Ohm R."/>
            <person name="Pangilinan J."/>
            <person name="Park H.-J."/>
            <person name="Ramirez L."/>
            <person name="Alfaro M."/>
            <person name="Sun H."/>
            <person name="Tritt A."/>
            <person name="Yoshinaga Y."/>
            <person name="Zwiers L.-H."/>
            <person name="Turgeon B."/>
            <person name="Goodwin S."/>
            <person name="Spatafora J."/>
            <person name="Crous P."/>
            <person name="Grigoriev I."/>
        </authorList>
    </citation>
    <scope>NUCLEOTIDE SEQUENCE</scope>
    <source>
        <strain evidence="9">CBS 121739</strain>
    </source>
</reference>
<dbReference type="OrthoDB" id="4161376at2759"/>
<dbReference type="PROSITE" id="PS00216">
    <property type="entry name" value="SUGAR_TRANSPORT_1"/>
    <property type="match status" value="1"/>
</dbReference>
<keyword evidence="3 7" id="KW-0812">Transmembrane</keyword>
<feature type="domain" description="Major facilitator superfamily (MFS) profile" evidence="8">
    <location>
        <begin position="42"/>
        <end position="485"/>
    </location>
</feature>
<evidence type="ECO:0000256" key="5">
    <source>
        <dbReference type="ARBA" id="ARBA00023136"/>
    </source>
</evidence>
<evidence type="ECO:0000313" key="9">
    <source>
        <dbReference type="EMBL" id="KAF2757893.1"/>
    </source>
</evidence>
<accession>A0A6A6W5L5</accession>
<dbReference type="InterPro" id="IPR036259">
    <property type="entry name" value="MFS_trans_sf"/>
</dbReference>
<feature type="transmembrane region" description="Helical" evidence="7">
    <location>
        <begin position="109"/>
        <end position="127"/>
    </location>
</feature>
<feature type="transmembrane region" description="Helical" evidence="7">
    <location>
        <begin position="438"/>
        <end position="458"/>
    </location>
</feature>
<feature type="transmembrane region" description="Helical" evidence="7">
    <location>
        <begin position="139"/>
        <end position="159"/>
    </location>
</feature>
<sequence>MESNYNRDPDVESSGDEKGKHNATGAPLTEAKSASQVPWTLTRVVAVVSLCLVYVGAQSILYMTGGTLNYIGASIGTKYPNWLLTANTLAVTAICPFVGYISDLLGRRYVTIFGSLLLIVASVVQATSKSLGSSVTAQALGGIGAGICELTALAGVAEITPVRYRGVTLSVVTFSILPFIPYILYIEELHAHSTWRWALGIAAIWNGIGTIGIILCYHPPPRHMVDDLSRMDILKRIDWGGAFLSISGVTLFLVGLQYGGYQAPWTSATTLAPLIIGILLIVAFCVYEAFIPKFPMVPAAIFKGQRVVLMSYIIVFIAGMEFYSILGFFPLMLQNVWPASPEQTGLRGFWYPLAILIGACLVSAGITYSRGRVAWMFVTCSVLMTAFCGSLASATPFNMPRSVAFATLGSLGIGGVIVPCLTVALYCCPDAYIGTTAALSLAVRFLGGSVGTTIYYNIFNTSFMTNVPKLIAPAVVAAGLPVDSVEAFIGALFTDPTSALTIPGVTMEILQVGGLQARWAFTESLKGVWYASIAFGAVSIVASCFLPNIKRFMTNRVAVDIH</sequence>
<dbReference type="AlphaFoldDB" id="A0A6A6W5L5"/>
<dbReference type="Gene3D" id="1.20.1250.20">
    <property type="entry name" value="MFS general substrate transporter like domains"/>
    <property type="match status" value="1"/>
</dbReference>
<dbReference type="Pfam" id="PF06609">
    <property type="entry name" value="TRI12"/>
    <property type="match status" value="1"/>
</dbReference>
<feature type="transmembrane region" description="Helical" evidence="7">
    <location>
        <begin position="41"/>
        <end position="62"/>
    </location>
</feature>
<dbReference type="GeneID" id="54489254"/>
<dbReference type="RefSeq" id="XP_033600344.1">
    <property type="nucleotide sequence ID" value="XM_033748200.1"/>
</dbReference>
<feature type="transmembrane region" description="Helical" evidence="7">
    <location>
        <begin position="403"/>
        <end position="426"/>
    </location>
</feature>
<dbReference type="GO" id="GO:0022857">
    <property type="term" value="F:transmembrane transporter activity"/>
    <property type="evidence" value="ECO:0007669"/>
    <property type="project" value="InterPro"/>
</dbReference>
<protein>
    <submittedName>
        <fullName evidence="9">Putative major facilitator superfamily transporter</fullName>
    </submittedName>
</protein>
<feature type="transmembrane region" description="Helical" evidence="7">
    <location>
        <begin position="166"/>
        <end position="185"/>
    </location>
</feature>
<comment type="subcellular location">
    <subcellularLocation>
        <location evidence="1">Membrane</location>
        <topology evidence="1">Multi-pass membrane protein</topology>
    </subcellularLocation>
</comment>
<feature type="transmembrane region" description="Helical" evidence="7">
    <location>
        <begin position="307"/>
        <end position="329"/>
    </location>
</feature>
<feature type="transmembrane region" description="Helical" evidence="7">
    <location>
        <begin position="265"/>
        <end position="287"/>
    </location>
</feature>
<feature type="region of interest" description="Disordered" evidence="6">
    <location>
        <begin position="1"/>
        <end position="29"/>
    </location>
</feature>
<feature type="transmembrane region" description="Helical" evidence="7">
    <location>
        <begin position="239"/>
        <end position="259"/>
    </location>
</feature>